<evidence type="ECO:0000313" key="1">
    <source>
        <dbReference type="EMBL" id="BCJ99935.1"/>
    </source>
</evidence>
<name>A0A7I8DS43_9FIRM</name>
<proteinExistence type="predicted"/>
<keyword evidence="2" id="KW-1185">Reference proteome</keyword>
<evidence type="ECO:0000313" key="2">
    <source>
        <dbReference type="Proteomes" id="UP000515703"/>
    </source>
</evidence>
<evidence type="ECO:0008006" key="3">
    <source>
        <dbReference type="Google" id="ProtNLM"/>
    </source>
</evidence>
<dbReference type="EMBL" id="AP023368">
    <property type="protein sequence ID" value="BCJ99935.1"/>
    <property type="molecule type" value="Genomic_DNA"/>
</dbReference>
<sequence length="261" mass="29724">MELNRRELKKISHSFNSISSRIMRAPFDEYKYILRKFIDFIDGNEIIMGYINMGLSTEYNSAEDWNRMVHEDGYLFDFGPTVEEESYQIYSVLKYILDIDRVEYMFYRIYNKPDYQDGVKEFNDRVVLVLIQNIEGYLTRVGIDMGLDEETKFVVYGGQVNVSNGSSTINATQNNGINVSELNSLISEIKGNLSGLSPEDAATIKDSVEMIHEELVKPEPKKSILNSGVKLIAPMIGIANGMPILVGNLQKLIDFVTPFIQ</sequence>
<organism evidence="1 2">
    <name type="scientific">Anaerocolumna chitinilytica</name>
    <dbReference type="NCBI Taxonomy" id="1727145"/>
    <lineage>
        <taxon>Bacteria</taxon>
        <taxon>Bacillati</taxon>
        <taxon>Bacillota</taxon>
        <taxon>Clostridia</taxon>
        <taxon>Lachnospirales</taxon>
        <taxon>Lachnospiraceae</taxon>
        <taxon>Anaerocolumna</taxon>
    </lineage>
</organism>
<protein>
    <recommendedName>
        <fullName evidence="3">AbiTii domain-containing protein</fullName>
    </recommendedName>
</protein>
<dbReference type="KEGG" id="acht:bsdcttw_29760"/>
<reference evidence="1 2" key="2">
    <citation type="submission" date="2020-08" db="EMBL/GenBank/DDBJ databases">
        <authorList>
            <person name="Ueki A."/>
            <person name="Tonouchi A."/>
        </authorList>
    </citation>
    <scope>NUCLEOTIDE SEQUENCE [LARGE SCALE GENOMIC DNA]</scope>
    <source>
        <strain evidence="1 2">CTTW</strain>
    </source>
</reference>
<accession>A0A7I8DS43</accession>
<dbReference type="AlphaFoldDB" id="A0A7I8DS43"/>
<dbReference type="RefSeq" id="WP_207726415.1">
    <property type="nucleotide sequence ID" value="NZ_AP023368.1"/>
</dbReference>
<dbReference type="Proteomes" id="UP000515703">
    <property type="component" value="Chromosome"/>
</dbReference>
<reference evidence="1 2" key="1">
    <citation type="submission" date="2020-08" db="EMBL/GenBank/DDBJ databases">
        <title>Draft genome sequencing of an Anaerocolumna strain isolated from anoxic soil subjected to BSD treatment.</title>
        <authorList>
            <person name="Uek A."/>
            <person name="Tonouchi A."/>
        </authorList>
    </citation>
    <scope>NUCLEOTIDE SEQUENCE [LARGE SCALE GENOMIC DNA]</scope>
    <source>
        <strain evidence="1 2">CTTW</strain>
    </source>
</reference>
<gene>
    <name evidence="1" type="ORF">bsdcttw_29760</name>
</gene>